<protein>
    <submittedName>
        <fullName evidence="3">Universal stress protein family protein</fullName>
    </submittedName>
</protein>
<evidence type="ECO:0000259" key="2">
    <source>
        <dbReference type="Pfam" id="PF00582"/>
    </source>
</evidence>
<gene>
    <name evidence="3" type="ORF">TRM7557_00743</name>
</gene>
<dbReference type="InterPro" id="IPR006016">
    <property type="entry name" value="UspA"/>
</dbReference>
<dbReference type="RefSeq" id="WP_058288850.1">
    <property type="nucleotide sequence ID" value="NZ_CYSD01000012.1"/>
</dbReference>
<dbReference type="InterPro" id="IPR006015">
    <property type="entry name" value="Universal_stress_UspA"/>
</dbReference>
<dbReference type="CDD" id="cd00293">
    <property type="entry name" value="USP-like"/>
    <property type="match status" value="1"/>
</dbReference>
<dbReference type="OrthoDB" id="9804721at2"/>
<dbReference type="Gene3D" id="3.40.50.12370">
    <property type="match status" value="1"/>
</dbReference>
<evidence type="ECO:0000313" key="4">
    <source>
        <dbReference type="Proteomes" id="UP000052022"/>
    </source>
</evidence>
<dbReference type="EMBL" id="CYSD01000012">
    <property type="protein sequence ID" value="CUH76161.1"/>
    <property type="molecule type" value="Genomic_DNA"/>
</dbReference>
<dbReference type="SUPFAM" id="SSF52402">
    <property type="entry name" value="Adenine nucleotide alpha hydrolases-like"/>
    <property type="match status" value="2"/>
</dbReference>
<dbReference type="PRINTS" id="PR01438">
    <property type="entry name" value="UNVRSLSTRESS"/>
</dbReference>
<reference evidence="3 4" key="1">
    <citation type="submission" date="2015-09" db="EMBL/GenBank/DDBJ databases">
        <authorList>
            <consortium name="Swine Surveillance"/>
        </authorList>
    </citation>
    <scope>NUCLEOTIDE SEQUENCE [LARGE SCALE GENOMIC DNA]</scope>
    <source>
        <strain evidence="3 4">CECT 7557</strain>
    </source>
</reference>
<dbReference type="PANTHER" id="PTHR46268">
    <property type="entry name" value="STRESS RESPONSE PROTEIN NHAX"/>
    <property type="match status" value="1"/>
</dbReference>
<keyword evidence="4" id="KW-1185">Reference proteome</keyword>
<dbReference type="Proteomes" id="UP000052022">
    <property type="component" value="Unassembled WGS sequence"/>
</dbReference>
<organism evidence="3 4">
    <name type="scientific">Tritonibacter multivorans</name>
    <dbReference type="NCBI Taxonomy" id="928856"/>
    <lineage>
        <taxon>Bacteria</taxon>
        <taxon>Pseudomonadati</taxon>
        <taxon>Pseudomonadota</taxon>
        <taxon>Alphaproteobacteria</taxon>
        <taxon>Rhodobacterales</taxon>
        <taxon>Paracoccaceae</taxon>
        <taxon>Tritonibacter</taxon>
    </lineage>
</organism>
<dbReference type="PANTHER" id="PTHR46268:SF15">
    <property type="entry name" value="UNIVERSAL STRESS PROTEIN HP_0031"/>
    <property type="match status" value="1"/>
</dbReference>
<name>A0A0N7LYY5_9RHOB</name>
<dbReference type="STRING" id="928856.SAMN04488049_10339"/>
<dbReference type="AlphaFoldDB" id="A0A0N7LYY5"/>
<evidence type="ECO:0000313" key="3">
    <source>
        <dbReference type="EMBL" id="CUH76161.1"/>
    </source>
</evidence>
<dbReference type="Pfam" id="PF00582">
    <property type="entry name" value="Usp"/>
    <property type="match status" value="1"/>
</dbReference>
<sequence length="278" mass="29918">MTYKTILATRTAPDQNHTALAQAEAIAAKAGGHLDVLCIGIDHTRTAYYDSTASAITVQHAMEQAQSVAKSLRAETNAQLKTSQVPFAVEATVARSEEIGRLVGHHARYADLMVAGLPYGPGANPEDESIVEAALFDARVPVLALPTGTTLEPPRQVVVAWDESIEALTAAKKALPLLQQADLVRIVVVDPPRHGPERSDPGGRLCQLLVRHGISCEIDILSRTLPRISDVLLRHVQDCDANLLVMGAYGHSRFREAILGGTTRSMLEHATLPVFLAH</sequence>
<accession>A0A0N7LYY5</accession>
<comment type="similarity">
    <text evidence="1">Belongs to the universal stress protein A family.</text>
</comment>
<feature type="domain" description="UspA" evidence="2">
    <location>
        <begin position="228"/>
        <end position="276"/>
    </location>
</feature>
<proteinExistence type="inferred from homology"/>
<evidence type="ECO:0000256" key="1">
    <source>
        <dbReference type="ARBA" id="ARBA00008791"/>
    </source>
</evidence>